<dbReference type="SUPFAM" id="SSF109604">
    <property type="entry name" value="HD-domain/PDEase-like"/>
    <property type="match status" value="1"/>
</dbReference>
<reference evidence="3" key="1">
    <citation type="submission" date="2020-02" db="EMBL/GenBank/DDBJ databases">
        <title>Genomic and physiological characterization of two novel Nitrospinaceae genera.</title>
        <authorList>
            <person name="Mueller A.J."/>
            <person name="Jung M.-Y."/>
            <person name="Strachan C.R."/>
            <person name="Herbold C.W."/>
            <person name="Kirkegaard R.H."/>
            <person name="Daims H."/>
        </authorList>
    </citation>
    <scope>NUCLEOTIDE SEQUENCE [LARGE SCALE GENOMIC DNA]</scope>
</reference>
<dbReference type="KEGG" id="nva:G3M78_06605"/>
<evidence type="ECO:0000259" key="1">
    <source>
        <dbReference type="PROSITE" id="PS51833"/>
    </source>
</evidence>
<dbReference type="AlphaFoldDB" id="A0A7T0G379"/>
<proteinExistence type="predicted"/>
<feature type="domain" description="HDOD" evidence="1">
    <location>
        <begin position="14"/>
        <end position="209"/>
    </location>
</feature>
<accession>A0A7T0G379</accession>
<dbReference type="Gene3D" id="1.10.3210.10">
    <property type="entry name" value="Hypothetical protein af1432"/>
    <property type="match status" value="1"/>
</dbReference>
<dbReference type="Proteomes" id="UP000594464">
    <property type="component" value="Chromosome"/>
</dbReference>
<organism evidence="2 3">
    <name type="scientific">Candidatus Nitrohelix vancouverensis</name>
    <dbReference type="NCBI Taxonomy" id="2705534"/>
    <lineage>
        <taxon>Bacteria</taxon>
        <taxon>Pseudomonadati</taxon>
        <taxon>Nitrospinota/Tectimicrobiota group</taxon>
        <taxon>Nitrospinota</taxon>
        <taxon>Nitrospinia</taxon>
        <taxon>Nitrospinales</taxon>
        <taxon>Nitrospinaceae</taxon>
        <taxon>Candidatus Nitrohelix</taxon>
    </lineage>
</organism>
<sequence length="284" mass="32275">MQKVDTDELIKDWVASPPKVYFQLRTLLDDPRASFGDFAKVIKRDPALMAKLLKIVNSPLYSVEEEVDTIEHAINIVGTDQLSDLSLASSVATQFDKIPKRLINPVSFWRHGMATGITAKALAKQKGIKDYDYYYVAGMLHNLGSLILFQKFPDKSAQVLERCRESKLSLSKVEMEVFGTCHEKVGGALLRRWGLPLKFVEPALFHHEPTKSKEFPITTSIIHVADILTRTLKLGDSGEPNIPPYDPMVMRVLKLNDEKLKEIEETVKNDFYDEIFFNKDSVLY</sequence>
<dbReference type="PROSITE" id="PS51833">
    <property type="entry name" value="HDOD"/>
    <property type="match status" value="1"/>
</dbReference>
<protein>
    <submittedName>
        <fullName evidence="2">HDOD domain-containing protein</fullName>
    </submittedName>
</protein>
<dbReference type="PANTHER" id="PTHR33525:SF3">
    <property type="entry name" value="RIBONUCLEASE Y"/>
    <property type="match status" value="1"/>
</dbReference>
<dbReference type="PANTHER" id="PTHR33525">
    <property type="match status" value="1"/>
</dbReference>
<evidence type="ECO:0000313" key="3">
    <source>
        <dbReference type="Proteomes" id="UP000594464"/>
    </source>
</evidence>
<dbReference type="Pfam" id="PF08668">
    <property type="entry name" value="HDOD"/>
    <property type="match status" value="1"/>
</dbReference>
<name>A0A7T0G379_9BACT</name>
<dbReference type="EMBL" id="CP048620">
    <property type="protein sequence ID" value="QPJ65074.1"/>
    <property type="molecule type" value="Genomic_DNA"/>
</dbReference>
<evidence type="ECO:0000313" key="2">
    <source>
        <dbReference type="EMBL" id="QPJ65074.1"/>
    </source>
</evidence>
<gene>
    <name evidence="2" type="ORF">G3M78_06605</name>
</gene>
<dbReference type="InterPro" id="IPR013976">
    <property type="entry name" value="HDOD"/>
</dbReference>
<dbReference type="InterPro" id="IPR052340">
    <property type="entry name" value="RNase_Y/CdgJ"/>
</dbReference>